<dbReference type="AlphaFoldDB" id="A0A3M7PW47"/>
<evidence type="ECO:0000313" key="2">
    <source>
        <dbReference type="Proteomes" id="UP000276133"/>
    </source>
</evidence>
<sequence>MVTTNYPSTWKQLNIFILNQHEFFCRKVPMIFGKRHSFVASFRFSIFIKKSEHHQPSSRA</sequence>
<proteinExistence type="predicted"/>
<reference evidence="1 2" key="1">
    <citation type="journal article" date="2018" name="Sci. Rep.">
        <title>Genomic signatures of local adaptation to the degree of environmental predictability in rotifers.</title>
        <authorList>
            <person name="Franch-Gras L."/>
            <person name="Hahn C."/>
            <person name="Garcia-Roger E.M."/>
            <person name="Carmona M.J."/>
            <person name="Serra M."/>
            <person name="Gomez A."/>
        </authorList>
    </citation>
    <scope>NUCLEOTIDE SEQUENCE [LARGE SCALE GENOMIC DNA]</scope>
    <source>
        <strain evidence="1">HYR1</strain>
    </source>
</reference>
<accession>A0A3M7PW47</accession>
<keyword evidence="2" id="KW-1185">Reference proteome</keyword>
<name>A0A3M7PW47_BRAPC</name>
<protein>
    <submittedName>
        <fullName evidence="1">Uncharacterized protein</fullName>
    </submittedName>
</protein>
<evidence type="ECO:0000313" key="1">
    <source>
        <dbReference type="EMBL" id="RNA03422.1"/>
    </source>
</evidence>
<dbReference type="Proteomes" id="UP000276133">
    <property type="component" value="Unassembled WGS sequence"/>
</dbReference>
<dbReference type="EMBL" id="REGN01008508">
    <property type="protein sequence ID" value="RNA03422.1"/>
    <property type="molecule type" value="Genomic_DNA"/>
</dbReference>
<organism evidence="1 2">
    <name type="scientific">Brachionus plicatilis</name>
    <name type="common">Marine rotifer</name>
    <name type="synonym">Brachionus muelleri</name>
    <dbReference type="NCBI Taxonomy" id="10195"/>
    <lineage>
        <taxon>Eukaryota</taxon>
        <taxon>Metazoa</taxon>
        <taxon>Spiralia</taxon>
        <taxon>Gnathifera</taxon>
        <taxon>Rotifera</taxon>
        <taxon>Eurotatoria</taxon>
        <taxon>Monogononta</taxon>
        <taxon>Pseudotrocha</taxon>
        <taxon>Ploima</taxon>
        <taxon>Brachionidae</taxon>
        <taxon>Brachionus</taxon>
    </lineage>
</organism>
<comment type="caution">
    <text evidence="1">The sequence shown here is derived from an EMBL/GenBank/DDBJ whole genome shotgun (WGS) entry which is preliminary data.</text>
</comment>
<gene>
    <name evidence="1" type="ORF">BpHYR1_054509</name>
</gene>